<protein>
    <recommendedName>
        <fullName evidence="3">Transposase IS200 family protein</fullName>
    </recommendedName>
</protein>
<gene>
    <name evidence="1" type="ORF">DFO68_1642</name>
</gene>
<dbReference type="PANTHER" id="PTHR34322">
    <property type="entry name" value="TRANSPOSASE, Y1_TNP DOMAIN-CONTAINING"/>
    <property type="match status" value="1"/>
</dbReference>
<dbReference type="InterPro" id="IPR036515">
    <property type="entry name" value="Transposase_17_sf"/>
</dbReference>
<comment type="caution">
    <text evidence="1">The sequence shown here is derived from an EMBL/GenBank/DDBJ whole genome shotgun (WGS) entry which is preliminary data.</text>
</comment>
<dbReference type="PANTHER" id="PTHR34322:SF2">
    <property type="entry name" value="TRANSPOSASE IS200-LIKE DOMAIN-CONTAINING PROTEIN"/>
    <property type="match status" value="1"/>
</dbReference>
<organism evidence="1 2">
    <name type="scientific">Halomonas ventosae</name>
    <dbReference type="NCBI Taxonomy" id="229007"/>
    <lineage>
        <taxon>Bacteria</taxon>
        <taxon>Pseudomonadati</taxon>
        <taxon>Pseudomonadota</taxon>
        <taxon>Gammaproteobacteria</taxon>
        <taxon>Oceanospirillales</taxon>
        <taxon>Halomonadaceae</taxon>
        <taxon>Halomonas</taxon>
    </lineage>
</organism>
<evidence type="ECO:0008006" key="3">
    <source>
        <dbReference type="Google" id="ProtNLM"/>
    </source>
</evidence>
<dbReference type="EMBL" id="SNWH01000064">
    <property type="protein sequence ID" value="TDN95105.1"/>
    <property type="molecule type" value="Genomic_DNA"/>
</dbReference>
<dbReference type="SUPFAM" id="SSF143422">
    <property type="entry name" value="Transposase IS200-like"/>
    <property type="match status" value="1"/>
</dbReference>
<dbReference type="Proteomes" id="UP000295150">
    <property type="component" value="Unassembled WGS sequence"/>
</dbReference>
<dbReference type="AlphaFoldDB" id="A0A4R6GLG9"/>
<evidence type="ECO:0000313" key="1">
    <source>
        <dbReference type="EMBL" id="TDN95105.1"/>
    </source>
</evidence>
<dbReference type="GO" id="GO:0004803">
    <property type="term" value="F:transposase activity"/>
    <property type="evidence" value="ECO:0007669"/>
    <property type="project" value="InterPro"/>
</dbReference>
<proteinExistence type="predicted"/>
<dbReference type="GO" id="GO:0006313">
    <property type="term" value="P:DNA transposition"/>
    <property type="evidence" value="ECO:0007669"/>
    <property type="project" value="InterPro"/>
</dbReference>
<dbReference type="RefSeq" id="WP_208107462.1">
    <property type="nucleotide sequence ID" value="NZ_SNWH01000064.1"/>
</dbReference>
<dbReference type="GO" id="GO:0003677">
    <property type="term" value="F:DNA binding"/>
    <property type="evidence" value="ECO:0007669"/>
    <property type="project" value="InterPro"/>
</dbReference>
<name>A0A4R6GLG9_9GAMM</name>
<dbReference type="Gene3D" id="3.30.70.1290">
    <property type="entry name" value="Transposase IS200-like"/>
    <property type="match status" value="1"/>
</dbReference>
<sequence>MTLPRSALVSLDTTPWYHLVNRCVRRASLCGTDAVSGQSYEHRRGWISDRLHQLAGVFAIDVAAYAVMSNHYHLVVRVDAERAAAWSDDEVLRR</sequence>
<reference evidence="1 2" key="1">
    <citation type="submission" date="2019-03" db="EMBL/GenBank/DDBJ databases">
        <title>Freshwater and sediment microbial communities from various areas in North America, analyzing microbe dynamics in response to fracking.</title>
        <authorList>
            <person name="Lamendella R."/>
        </authorList>
    </citation>
    <scope>NUCLEOTIDE SEQUENCE [LARGE SCALE GENOMIC DNA]</scope>
    <source>
        <strain evidence="1 2">1_TX</strain>
    </source>
</reference>
<keyword evidence="2" id="KW-1185">Reference proteome</keyword>
<accession>A0A4R6GLG9</accession>
<evidence type="ECO:0000313" key="2">
    <source>
        <dbReference type="Proteomes" id="UP000295150"/>
    </source>
</evidence>